<accession>A0A0L0F9J5</accession>
<evidence type="ECO:0000313" key="2">
    <source>
        <dbReference type="EMBL" id="KNC73211.1"/>
    </source>
</evidence>
<protein>
    <submittedName>
        <fullName evidence="2">Uncharacterized protein</fullName>
    </submittedName>
</protein>
<proteinExistence type="predicted"/>
<feature type="compositionally biased region" description="Acidic residues" evidence="1">
    <location>
        <begin position="75"/>
        <end position="85"/>
    </location>
</feature>
<gene>
    <name evidence="2" type="ORF">SARC_14230</name>
</gene>
<feature type="region of interest" description="Disordered" evidence="1">
    <location>
        <begin position="1"/>
        <end position="85"/>
    </location>
</feature>
<dbReference type="AlphaFoldDB" id="A0A0L0F9J5"/>
<keyword evidence="3" id="KW-1185">Reference proteome</keyword>
<reference evidence="2 3" key="1">
    <citation type="submission" date="2011-02" db="EMBL/GenBank/DDBJ databases">
        <title>The Genome Sequence of Sphaeroforma arctica JP610.</title>
        <authorList>
            <consortium name="The Broad Institute Genome Sequencing Platform"/>
            <person name="Russ C."/>
            <person name="Cuomo C."/>
            <person name="Young S.K."/>
            <person name="Zeng Q."/>
            <person name="Gargeya S."/>
            <person name="Alvarado L."/>
            <person name="Berlin A."/>
            <person name="Chapman S.B."/>
            <person name="Chen Z."/>
            <person name="Freedman E."/>
            <person name="Gellesch M."/>
            <person name="Goldberg J."/>
            <person name="Griggs A."/>
            <person name="Gujja S."/>
            <person name="Heilman E."/>
            <person name="Heiman D."/>
            <person name="Howarth C."/>
            <person name="Mehta T."/>
            <person name="Neiman D."/>
            <person name="Pearson M."/>
            <person name="Roberts A."/>
            <person name="Saif S."/>
            <person name="Shea T."/>
            <person name="Shenoy N."/>
            <person name="Sisk P."/>
            <person name="Stolte C."/>
            <person name="Sykes S."/>
            <person name="White J."/>
            <person name="Yandava C."/>
            <person name="Burger G."/>
            <person name="Gray M.W."/>
            <person name="Holland P.W.H."/>
            <person name="King N."/>
            <person name="Lang F.B.F."/>
            <person name="Roger A.J."/>
            <person name="Ruiz-Trillo I."/>
            <person name="Haas B."/>
            <person name="Nusbaum C."/>
            <person name="Birren B."/>
        </authorList>
    </citation>
    <scope>NUCLEOTIDE SEQUENCE [LARGE SCALE GENOMIC DNA]</scope>
    <source>
        <strain evidence="2 3">JP610</strain>
    </source>
</reference>
<dbReference type="GeneID" id="25914734"/>
<feature type="non-terminal residue" evidence="2">
    <location>
        <position position="253"/>
    </location>
</feature>
<dbReference type="Proteomes" id="UP000054560">
    <property type="component" value="Unassembled WGS sequence"/>
</dbReference>
<sequence length="253" mass="27330">MGKKKAQSGPKPGSGQGGKKKKKVVGGVDRGFATASVASTVKESTAVEETPTVVPDIDTSKYTNKKKRNEKPDDTPEESSILEEDAELTYSRSWVPDTRVPEDVMTTLPPTSSYTATDDTGKRKTITYTLSQPATPLSITQAQEARIVELMKMESGMDSGVVSGGSTGKLGNSGEVGYDFLRSLHDFLNDKVQMSTLWMDRAIAYAYKTQTSDVRAIIDYVYLTHAEEGDNTEDIHVSISDEGSAADRGNTGN</sequence>
<organism evidence="2 3">
    <name type="scientific">Sphaeroforma arctica JP610</name>
    <dbReference type="NCBI Taxonomy" id="667725"/>
    <lineage>
        <taxon>Eukaryota</taxon>
        <taxon>Ichthyosporea</taxon>
        <taxon>Ichthyophonida</taxon>
        <taxon>Sphaeroforma</taxon>
    </lineage>
</organism>
<dbReference type="RefSeq" id="XP_014147113.1">
    <property type="nucleotide sequence ID" value="XM_014291638.1"/>
</dbReference>
<name>A0A0L0F9J5_9EUKA</name>
<evidence type="ECO:0000313" key="3">
    <source>
        <dbReference type="Proteomes" id="UP000054560"/>
    </source>
</evidence>
<dbReference type="EMBL" id="KQ245923">
    <property type="protein sequence ID" value="KNC73211.1"/>
    <property type="molecule type" value="Genomic_DNA"/>
</dbReference>
<evidence type="ECO:0000256" key="1">
    <source>
        <dbReference type="SAM" id="MobiDB-lite"/>
    </source>
</evidence>